<reference evidence="1 2" key="1">
    <citation type="submission" date="2014-01" db="EMBL/GenBank/DDBJ databases">
        <title>Draft genome sequencing of Bacillus alcalophilus CGMCC 1.3604.</title>
        <authorList>
            <person name="Yang J."/>
            <person name="Diao L."/>
            <person name="Yang S."/>
        </authorList>
    </citation>
    <scope>NUCLEOTIDE SEQUENCE [LARGE SCALE GENOMIC DNA]</scope>
    <source>
        <strain evidence="1 2">CGMCC 1.3604</strain>
    </source>
</reference>
<gene>
    <name evidence="1" type="ORF">AJ85_18970</name>
</gene>
<dbReference type="EMBL" id="JALP01000255">
    <property type="protein sequence ID" value="THG89193.1"/>
    <property type="molecule type" value="Genomic_DNA"/>
</dbReference>
<dbReference type="Proteomes" id="UP000297014">
    <property type="component" value="Unassembled WGS sequence"/>
</dbReference>
<comment type="caution">
    <text evidence="1">The sequence shown here is derived from an EMBL/GenBank/DDBJ whole genome shotgun (WGS) entry which is preliminary data.</text>
</comment>
<accession>A0A4S4JVI8</accession>
<protein>
    <submittedName>
        <fullName evidence="1">Uncharacterized protein</fullName>
    </submittedName>
</protein>
<organism evidence="1 2">
    <name type="scientific">Alkalihalobacillus alcalophilus ATCC 27647 = CGMCC 1.3604</name>
    <dbReference type="NCBI Taxonomy" id="1218173"/>
    <lineage>
        <taxon>Bacteria</taxon>
        <taxon>Bacillati</taxon>
        <taxon>Bacillota</taxon>
        <taxon>Bacilli</taxon>
        <taxon>Bacillales</taxon>
        <taxon>Bacillaceae</taxon>
        <taxon>Alkalihalobacillus</taxon>
    </lineage>
</organism>
<name>A0A4S4JVI8_ALKAL</name>
<sequence>MHIFQTRPFWKYIGVLMKKKYILIEDKHSERDC</sequence>
<dbReference type="AlphaFoldDB" id="A0A4S4JVI8"/>
<evidence type="ECO:0000313" key="1">
    <source>
        <dbReference type="EMBL" id="THG89193.1"/>
    </source>
</evidence>
<evidence type="ECO:0000313" key="2">
    <source>
        <dbReference type="Proteomes" id="UP000297014"/>
    </source>
</evidence>
<proteinExistence type="predicted"/>